<sequence>MSYRIAASLHRGNPRLEVVDAHSGRLRLAWEYPKARRRHAGDGADAAVEELFRRLFLLTTEDYLRGDMPPRQRD</sequence>
<evidence type="ECO:0000313" key="1">
    <source>
        <dbReference type="EMBL" id="PWG62487.1"/>
    </source>
</evidence>
<reference evidence="1 2" key="1">
    <citation type="submission" date="2018-05" db="EMBL/GenBank/DDBJ databases">
        <title>Spiribacter halobius sp. nov., a moderately halophilic bacterium isolated from marine solar saltern.</title>
        <authorList>
            <person name="Zheng W.-S."/>
            <person name="Lu D.-C."/>
            <person name="Du Z.-J."/>
        </authorList>
    </citation>
    <scope>NUCLEOTIDE SEQUENCE [LARGE SCALE GENOMIC DNA]</scope>
    <source>
        <strain evidence="1 2">E85</strain>
    </source>
</reference>
<keyword evidence="2" id="KW-1185">Reference proteome</keyword>
<accession>A0A2U2N0A3</accession>
<proteinExistence type="predicted"/>
<dbReference type="OrthoDB" id="5797214at2"/>
<evidence type="ECO:0000313" key="2">
    <source>
        <dbReference type="Proteomes" id="UP000245474"/>
    </source>
</evidence>
<dbReference type="AlphaFoldDB" id="A0A2U2N0A3"/>
<organism evidence="1 2">
    <name type="scientific">Sediminicurvatus halobius</name>
    <dbReference type="NCBI Taxonomy" id="2182432"/>
    <lineage>
        <taxon>Bacteria</taxon>
        <taxon>Pseudomonadati</taxon>
        <taxon>Pseudomonadota</taxon>
        <taxon>Gammaproteobacteria</taxon>
        <taxon>Chromatiales</taxon>
        <taxon>Ectothiorhodospiraceae</taxon>
        <taxon>Sediminicurvatus</taxon>
    </lineage>
</organism>
<protein>
    <submittedName>
        <fullName evidence="1">Uncharacterized protein</fullName>
    </submittedName>
</protein>
<dbReference type="RefSeq" id="WP_109679045.1">
    <property type="nucleotide sequence ID" value="NZ_CP086615.1"/>
</dbReference>
<dbReference type="Proteomes" id="UP000245474">
    <property type="component" value="Unassembled WGS sequence"/>
</dbReference>
<dbReference type="EMBL" id="QFFI01000018">
    <property type="protein sequence ID" value="PWG62487.1"/>
    <property type="molecule type" value="Genomic_DNA"/>
</dbReference>
<name>A0A2U2N0A3_9GAMM</name>
<gene>
    <name evidence="1" type="ORF">DEM34_11935</name>
</gene>
<comment type="caution">
    <text evidence="1">The sequence shown here is derived from an EMBL/GenBank/DDBJ whole genome shotgun (WGS) entry which is preliminary data.</text>
</comment>